<keyword evidence="12" id="KW-0732">Signal</keyword>
<dbReference type="GeneTree" id="ENSGT00940000160381"/>
<dbReference type="Proteomes" id="UP000472275">
    <property type="component" value="Unassembled WGS sequence"/>
</dbReference>
<dbReference type="SMART" id="SM00407">
    <property type="entry name" value="IGc1"/>
    <property type="match status" value="2"/>
</dbReference>
<feature type="domain" description="Ig-like" evidence="13">
    <location>
        <begin position="303"/>
        <end position="393"/>
    </location>
</feature>
<evidence type="ECO:0000256" key="8">
    <source>
        <dbReference type="ARBA" id="ARBA00023157"/>
    </source>
</evidence>
<dbReference type="PANTHER" id="PTHR19944">
    <property type="entry name" value="MHC CLASS II-RELATED"/>
    <property type="match status" value="1"/>
</dbReference>
<dbReference type="PROSITE" id="PS50835">
    <property type="entry name" value="IG_LIKE"/>
    <property type="match status" value="2"/>
</dbReference>
<comment type="similarity">
    <text evidence="2">Belongs to the MHC class II family.</text>
</comment>
<dbReference type="Gene3D" id="2.60.40.10">
    <property type="entry name" value="Immunoglobulins"/>
    <property type="match status" value="2"/>
</dbReference>
<evidence type="ECO:0000256" key="6">
    <source>
        <dbReference type="ARBA" id="ARBA00023130"/>
    </source>
</evidence>
<evidence type="ECO:0000256" key="4">
    <source>
        <dbReference type="ARBA" id="ARBA00022859"/>
    </source>
</evidence>
<dbReference type="GO" id="GO:0042613">
    <property type="term" value="C:MHC class II protein complex"/>
    <property type="evidence" value="ECO:0007669"/>
    <property type="project" value="UniProtKB-KW"/>
</dbReference>
<organism evidence="14 15">
    <name type="scientific">Aquila chrysaetos chrysaetos</name>
    <dbReference type="NCBI Taxonomy" id="223781"/>
    <lineage>
        <taxon>Eukaryota</taxon>
        <taxon>Metazoa</taxon>
        <taxon>Chordata</taxon>
        <taxon>Craniata</taxon>
        <taxon>Vertebrata</taxon>
        <taxon>Euteleostomi</taxon>
        <taxon>Archelosauria</taxon>
        <taxon>Archosauria</taxon>
        <taxon>Dinosauria</taxon>
        <taxon>Saurischia</taxon>
        <taxon>Theropoda</taxon>
        <taxon>Coelurosauria</taxon>
        <taxon>Aves</taxon>
        <taxon>Neognathae</taxon>
        <taxon>Neoaves</taxon>
        <taxon>Telluraves</taxon>
        <taxon>Accipitrimorphae</taxon>
        <taxon>Accipitriformes</taxon>
        <taxon>Accipitridae</taxon>
        <taxon>Accipitrinae</taxon>
        <taxon>Aquila</taxon>
    </lineage>
</organism>
<keyword evidence="5 11" id="KW-1133">Transmembrane helix</keyword>
<dbReference type="GO" id="GO:0002250">
    <property type="term" value="P:adaptive immune response"/>
    <property type="evidence" value="ECO:0007669"/>
    <property type="project" value="UniProtKB-KW"/>
</dbReference>
<dbReference type="InterPro" id="IPR007110">
    <property type="entry name" value="Ig-like_dom"/>
</dbReference>
<dbReference type="PANTHER" id="PTHR19944:SF50">
    <property type="entry name" value="HLA CLASS II HISTOCOMPATIBILITY ANTIGEN, DM ALPHA CHAIN"/>
    <property type="match status" value="1"/>
</dbReference>
<dbReference type="GO" id="GO:0002504">
    <property type="term" value="P:antigen processing and presentation of peptide or polysaccharide antigen via MHC class II"/>
    <property type="evidence" value="ECO:0007669"/>
    <property type="project" value="UniProtKB-KW"/>
</dbReference>
<evidence type="ECO:0000256" key="9">
    <source>
        <dbReference type="ARBA" id="ARBA00023180"/>
    </source>
</evidence>
<feature type="signal peptide" evidence="12">
    <location>
        <begin position="1"/>
        <end position="22"/>
    </location>
</feature>
<accession>A0A663FHG3</accession>
<dbReference type="SMART" id="SM00920">
    <property type="entry name" value="MHC_II_alpha"/>
    <property type="match status" value="1"/>
</dbReference>
<comment type="subcellular location">
    <subcellularLocation>
        <location evidence="1">Membrane</location>
        <topology evidence="1">Single-pass type I membrane protein</topology>
    </subcellularLocation>
</comment>
<keyword evidence="15" id="KW-1185">Reference proteome</keyword>
<evidence type="ECO:0000256" key="1">
    <source>
        <dbReference type="ARBA" id="ARBA00004479"/>
    </source>
</evidence>
<dbReference type="CDD" id="cd21002">
    <property type="entry name" value="IgC1_MHC_II_beta_HLA-DM"/>
    <property type="match status" value="1"/>
</dbReference>
<feature type="chain" id="PRO_5025398366" evidence="12">
    <location>
        <begin position="23"/>
        <end position="450"/>
    </location>
</feature>
<evidence type="ECO:0000259" key="13">
    <source>
        <dbReference type="PROSITE" id="PS50835"/>
    </source>
</evidence>
<dbReference type="InterPro" id="IPR011162">
    <property type="entry name" value="MHC_I/II-like_Ag-recog"/>
</dbReference>
<keyword evidence="3 11" id="KW-0812">Transmembrane</keyword>
<keyword evidence="8" id="KW-1015">Disulfide bond</keyword>
<dbReference type="InterPro" id="IPR003597">
    <property type="entry name" value="Ig_C1-set"/>
</dbReference>
<dbReference type="InParanoid" id="A0A663FHG3"/>
<keyword evidence="6" id="KW-1064">Adaptive immunity</keyword>
<reference evidence="14" key="2">
    <citation type="submission" date="2025-09" db="UniProtKB">
        <authorList>
            <consortium name="Ensembl"/>
        </authorList>
    </citation>
    <scope>IDENTIFICATION</scope>
</reference>
<keyword evidence="10" id="KW-0491">MHC II</keyword>
<dbReference type="InterPro" id="IPR003006">
    <property type="entry name" value="Ig/MHC_CS"/>
</dbReference>
<dbReference type="SUPFAM" id="SSF54452">
    <property type="entry name" value="MHC antigen-recognition domain"/>
    <property type="match status" value="2"/>
</dbReference>
<dbReference type="Pfam" id="PF07654">
    <property type="entry name" value="C1-set"/>
    <property type="match status" value="2"/>
</dbReference>
<evidence type="ECO:0000256" key="11">
    <source>
        <dbReference type="SAM" id="Phobius"/>
    </source>
</evidence>
<evidence type="ECO:0000313" key="15">
    <source>
        <dbReference type="Proteomes" id="UP000472275"/>
    </source>
</evidence>
<evidence type="ECO:0000256" key="3">
    <source>
        <dbReference type="ARBA" id="ARBA00022692"/>
    </source>
</evidence>
<evidence type="ECO:0000256" key="7">
    <source>
        <dbReference type="ARBA" id="ARBA00023136"/>
    </source>
</evidence>
<feature type="domain" description="Ig-like" evidence="13">
    <location>
        <begin position="109"/>
        <end position="203"/>
    </location>
</feature>
<evidence type="ECO:0000256" key="12">
    <source>
        <dbReference type="SAM" id="SignalP"/>
    </source>
</evidence>
<dbReference type="InterPro" id="IPR050160">
    <property type="entry name" value="MHC/Immunoglobulin"/>
</dbReference>
<protein>
    <submittedName>
        <fullName evidence="14">Class II histocompatibility antigen, M alpha chain</fullName>
    </submittedName>
</protein>
<dbReference type="InterPro" id="IPR013783">
    <property type="entry name" value="Ig-like_fold"/>
</dbReference>
<dbReference type="PROSITE" id="PS00290">
    <property type="entry name" value="IG_MHC"/>
    <property type="match status" value="2"/>
</dbReference>
<evidence type="ECO:0000256" key="5">
    <source>
        <dbReference type="ARBA" id="ARBA00022989"/>
    </source>
</evidence>
<name>A0A663FHG3_AQUCH</name>
<evidence type="ECO:0000256" key="10">
    <source>
        <dbReference type="ARBA" id="ARBA00023182"/>
    </source>
</evidence>
<evidence type="ECO:0000256" key="2">
    <source>
        <dbReference type="ARBA" id="ARBA00007394"/>
    </source>
</evidence>
<dbReference type="InterPro" id="IPR014745">
    <property type="entry name" value="MHC_II_a/b_N"/>
</dbReference>
<dbReference type="Ensembl" id="ENSACCT00020024607.1">
    <property type="protein sequence ID" value="ENSACCP00020023564.1"/>
    <property type="gene ID" value="ENSACCG00020016176.1"/>
</dbReference>
<sequence length="450" mass="48706">MGAAGGRRVLVTGLLWVALVTAVTDEPPAHMLAEVLFCQPAMPSLGLALTFDADQLFWFDFPRSSWTPRLPDLPSWPPGLEPPAELVRDATLCQDLRRSLTERVTGLLPESKGIPVADVFPMQPPALGEANTLVCMVGNIFPPAVEISWQLDGVPVTQGVTHTHYTPTADLAFVRFSYLLVTPAAGDIYACIVTHEGDNASVVTYWGAFLVHVASSCPLAANGSVLDFDFTLVFNKNPLVCYEPDAQHFTPCDWGLLRPFATVVAAFLNNGTGWVQRAEARRRACRDLAPRFWSSTMLRRTPPQARIISSKTSNTRASVLLTCHVWGFYPAEVTVSWLLNGNVVGPGERPPTSAIPNGDWTYQTRVTLTAAPTAGDTFSCLVQHVSLDEPLLEEWSPGLSPGLTVKVAVATVLMVLGLSFFIVGVYCYRGKPPAPGYTPLPGDTYPAGSI</sequence>
<dbReference type="InterPro" id="IPR036179">
    <property type="entry name" value="Ig-like_dom_sf"/>
</dbReference>
<proteinExistence type="inferred from homology"/>
<dbReference type="InterPro" id="IPR001003">
    <property type="entry name" value="MHC_II_a_N"/>
</dbReference>
<gene>
    <name evidence="14" type="primary">LOC115338209</name>
</gene>
<keyword evidence="4" id="KW-0391">Immunity</keyword>
<dbReference type="SUPFAM" id="SSF48726">
    <property type="entry name" value="Immunoglobulin"/>
    <property type="match status" value="2"/>
</dbReference>
<evidence type="ECO:0000313" key="14">
    <source>
        <dbReference type="Ensembl" id="ENSACCP00020023564.1"/>
    </source>
</evidence>
<keyword evidence="9" id="KW-0325">Glycoprotein</keyword>
<keyword evidence="7 11" id="KW-0472">Membrane</keyword>
<dbReference type="AlphaFoldDB" id="A0A663FHG3"/>
<dbReference type="Gene3D" id="3.10.320.10">
    <property type="entry name" value="Class II Histocompatibility Antigen, M Beta Chain, Chain B, domain 1"/>
    <property type="match status" value="2"/>
</dbReference>
<reference evidence="14" key="1">
    <citation type="submission" date="2025-08" db="UniProtKB">
        <authorList>
            <consortium name="Ensembl"/>
        </authorList>
    </citation>
    <scope>IDENTIFICATION</scope>
</reference>
<feature type="transmembrane region" description="Helical" evidence="11">
    <location>
        <begin position="407"/>
        <end position="428"/>
    </location>
</feature>